<dbReference type="Proteomes" id="UP000307943">
    <property type="component" value="Unassembled WGS sequence"/>
</dbReference>
<dbReference type="InterPro" id="IPR023296">
    <property type="entry name" value="Glyco_hydro_beta-prop_sf"/>
</dbReference>
<dbReference type="AlphaFoldDB" id="A0A5C4TGV9"/>
<keyword evidence="2" id="KW-1185">Reference proteome</keyword>
<dbReference type="OrthoDB" id="177802at2"/>
<dbReference type="SUPFAM" id="SSF75005">
    <property type="entry name" value="Arabinanase/levansucrase/invertase"/>
    <property type="match status" value="1"/>
</dbReference>
<sequence>MSDIIKIGSRRELFWDEYLIDTGKTTASRQLNKLQPKEVVIHHDSPWEGDGCNYHCIVEDDGLFRMYYLGWEMLDPDVTLHVPRPIVVCYAESKNGKDWIKPDLGICEFEGSRRNNIILDSNTARFDNFFVFKDTNPDCPDEERYKGTAIDWNDKYLWCFTSANGIQFQKAWRMTNQGKFDTLNVAFWDSVAKTYRCYIRDFHDIPGNDWNAGIRDIRWLESADFKEWTTPERLDFGDGEDYPLYTNAVQPYYRAPHLLAGFPSRYVEKKEWTPNFDDFAGAHSRKKRMGVHPRYGLAITDCLFMSSRNGRKWNRWDEAFMTPGPEHPYNWVYGDCFPAVGMIETGNDLPYAPNELSMYAKEGHWSQQPARLRRYTIRIDGFVSYRAAYTPSTIVTRPFIYEGSRLSINFATSARGYVKIKLISQDRTLNSVELFGDKLDKTVPFEGGGPSALSGKPVIMEITMRDAELFSFRFQ</sequence>
<dbReference type="EMBL" id="VDCQ01000002">
    <property type="protein sequence ID" value="TNJ67896.1"/>
    <property type="molecule type" value="Genomic_DNA"/>
</dbReference>
<reference evidence="1 2" key="1">
    <citation type="submission" date="2019-05" db="EMBL/GenBank/DDBJ databases">
        <title>We sequenced the genome of Paenibacillus hemerocallicola KCTC 33185 for further insight into its adaptation and study the phylogeny of Paenibacillus.</title>
        <authorList>
            <person name="Narsing Rao M.P."/>
        </authorList>
    </citation>
    <scope>NUCLEOTIDE SEQUENCE [LARGE SCALE GENOMIC DNA]</scope>
    <source>
        <strain evidence="1 2">KCTC 33185</strain>
    </source>
</reference>
<organism evidence="1 2">
    <name type="scientific">Paenibacillus hemerocallicola</name>
    <dbReference type="NCBI Taxonomy" id="1172614"/>
    <lineage>
        <taxon>Bacteria</taxon>
        <taxon>Bacillati</taxon>
        <taxon>Bacillota</taxon>
        <taxon>Bacilli</taxon>
        <taxon>Bacillales</taxon>
        <taxon>Paenibacillaceae</taxon>
        <taxon>Paenibacillus</taxon>
    </lineage>
</organism>
<gene>
    <name evidence="1" type="ORF">FE784_01760</name>
</gene>
<name>A0A5C4TGV9_9BACL</name>
<dbReference type="Gene3D" id="2.115.10.20">
    <property type="entry name" value="Glycosyl hydrolase domain, family 43"/>
    <property type="match status" value="1"/>
</dbReference>
<dbReference type="RefSeq" id="WP_139600403.1">
    <property type="nucleotide sequence ID" value="NZ_VDCQ01000002.1"/>
</dbReference>
<evidence type="ECO:0000313" key="2">
    <source>
        <dbReference type="Proteomes" id="UP000307943"/>
    </source>
</evidence>
<comment type="caution">
    <text evidence="1">The sequence shown here is derived from an EMBL/GenBank/DDBJ whole genome shotgun (WGS) entry which is preliminary data.</text>
</comment>
<evidence type="ECO:0000313" key="1">
    <source>
        <dbReference type="EMBL" id="TNJ67896.1"/>
    </source>
</evidence>
<protein>
    <submittedName>
        <fullName evidence="1">Uncharacterized protein</fullName>
    </submittedName>
</protein>
<accession>A0A5C4TGV9</accession>
<proteinExistence type="predicted"/>